<evidence type="ECO:0000256" key="2">
    <source>
        <dbReference type="ARBA" id="ARBA00009347"/>
    </source>
</evidence>
<dbReference type="Proteomes" id="UP000633509">
    <property type="component" value="Unassembled WGS sequence"/>
</dbReference>
<evidence type="ECO:0000313" key="9">
    <source>
        <dbReference type="Proteomes" id="UP000633509"/>
    </source>
</evidence>
<dbReference type="Pfam" id="PF00441">
    <property type="entry name" value="Acyl-CoA_dh_1"/>
    <property type="match status" value="1"/>
</dbReference>
<proteinExistence type="inferred from homology"/>
<dbReference type="Pfam" id="PF02770">
    <property type="entry name" value="Acyl-CoA_dh_M"/>
    <property type="match status" value="1"/>
</dbReference>
<comment type="similarity">
    <text evidence="2 5">Belongs to the acyl-CoA dehydrogenase family.</text>
</comment>
<dbReference type="EMBL" id="JADBEK010000001">
    <property type="protein sequence ID" value="MBE1582280.1"/>
    <property type="molecule type" value="Genomic_DNA"/>
</dbReference>
<keyword evidence="5" id="KW-0560">Oxidoreductase</keyword>
<evidence type="ECO:0000256" key="3">
    <source>
        <dbReference type="ARBA" id="ARBA00022630"/>
    </source>
</evidence>
<evidence type="ECO:0000259" key="7">
    <source>
        <dbReference type="Pfam" id="PF02770"/>
    </source>
</evidence>
<keyword evidence="9" id="KW-1185">Reference proteome</keyword>
<protein>
    <submittedName>
        <fullName evidence="8">Alkylation response protein AidB-like acyl-CoA dehydrogenase</fullName>
    </submittedName>
</protein>
<keyword evidence="3 5" id="KW-0285">Flavoprotein</keyword>
<dbReference type="CDD" id="cd00567">
    <property type="entry name" value="ACAD"/>
    <property type="match status" value="1"/>
</dbReference>
<dbReference type="SUPFAM" id="SSF56645">
    <property type="entry name" value="Acyl-CoA dehydrogenase NM domain-like"/>
    <property type="match status" value="1"/>
</dbReference>
<evidence type="ECO:0000259" key="6">
    <source>
        <dbReference type="Pfam" id="PF00441"/>
    </source>
</evidence>
<accession>A0ABR9LPQ6</accession>
<feature type="domain" description="Acyl-CoA dehydrogenase/oxidase C-terminal" evidence="6">
    <location>
        <begin position="239"/>
        <end position="388"/>
    </location>
</feature>
<dbReference type="RefSeq" id="WP_192783584.1">
    <property type="nucleotide sequence ID" value="NZ_JADBEK010000001.1"/>
</dbReference>
<feature type="domain" description="Acyl-CoA oxidase/dehydrogenase middle" evidence="7">
    <location>
        <begin position="126"/>
        <end position="226"/>
    </location>
</feature>
<organism evidence="8 9">
    <name type="scientific">Nonomuraea angiospora</name>
    <dbReference type="NCBI Taxonomy" id="46172"/>
    <lineage>
        <taxon>Bacteria</taxon>
        <taxon>Bacillati</taxon>
        <taxon>Actinomycetota</taxon>
        <taxon>Actinomycetes</taxon>
        <taxon>Streptosporangiales</taxon>
        <taxon>Streptosporangiaceae</taxon>
        <taxon>Nonomuraea</taxon>
    </lineage>
</organism>
<reference evidence="8 9" key="1">
    <citation type="submission" date="2020-10" db="EMBL/GenBank/DDBJ databases">
        <title>Sequencing the genomes of 1000 actinobacteria strains.</title>
        <authorList>
            <person name="Klenk H.-P."/>
        </authorList>
    </citation>
    <scope>NUCLEOTIDE SEQUENCE [LARGE SCALE GENOMIC DNA]</scope>
    <source>
        <strain evidence="8 9">DSM 43173</strain>
    </source>
</reference>
<dbReference type="Gene3D" id="1.20.140.10">
    <property type="entry name" value="Butyryl-CoA Dehydrogenase, subunit A, domain 3"/>
    <property type="match status" value="1"/>
</dbReference>
<dbReference type="InterPro" id="IPR046373">
    <property type="entry name" value="Acyl-CoA_Oxase/DH_mid-dom_sf"/>
</dbReference>
<comment type="caution">
    <text evidence="8">The sequence shown here is derived from an EMBL/GenBank/DDBJ whole genome shotgun (WGS) entry which is preliminary data.</text>
</comment>
<dbReference type="InterPro" id="IPR006091">
    <property type="entry name" value="Acyl-CoA_Oxase/DH_mid-dom"/>
</dbReference>
<evidence type="ECO:0000256" key="5">
    <source>
        <dbReference type="RuleBase" id="RU362125"/>
    </source>
</evidence>
<name>A0ABR9LPQ6_9ACTN</name>
<dbReference type="InterPro" id="IPR037069">
    <property type="entry name" value="AcylCoA_DH/ox_N_sf"/>
</dbReference>
<sequence>MTDRGEIAWQRLMRDDICRTGPLSDIEDYLAQPSTTAMLDEAERRGAYPRAVIGGLRARALAELFVPDRANCLELNTLDALTARRSGSLAVSIGSTALALLPVYLSGSDEQCGWVARRLRAGASAAMLLTELDHGSNLLRNEAAARRGDGGFTLQGEKHLINGGSEHDLLMAFLRTRPGPPAEQRLAGLRDFSLFLLERDATVEPLPRWRTMPVRAADISGVRFRDTWAPDDAVVGRLGEGFAIVQKSLMLSHGGVAAFASGAVSGALEIALRHARTRDVYGGPIVSLGAIAEHLVRMTVLDVVIAALAVKAAYASNRFGSGAGYFGAVAKYACCRLAEEAVGEGRHVLGARAFLESLPYARFVRDVPLYGVFDGTSHVMLDELGAQMMRFATTARTRPSTDALRSVYLAKPQPIRATRRTWRPYAPALAGRCGDLASESGSAPVEALADLALALDGVTRAARATGRWAAEQALRFELAAVLAEIEALLAVCELASPACRVTLGLPDGVTETDAAVPGVAVEWLGGRLADRLRGLSRAVGSPEAEKAVGVLSTYQAPGQDRALLREAVTRTD</sequence>
<evidence type="ECO:0000313" key="8">
    <source>
        <dbReference type="EMBL" id="MBE1582280.1"/>
    </source>
</evidence>
<evidence type="ECO:0000256" key="1">
    <source>
        <dbReference type="ARBA" id="ARBA00001974"/>
    </source>
</evidence>
<dbReference type="SUPFAM" id="SSF47203">
    <property type="entry name" value="Acyl-CoA dehydrogenase C-terminal domain-like"/>
    <property type="match status" value="1"/>
</dbReference>
<dbReference type="InterPro" id="IPR009100">
    <property type="entry name" value="AcylCoA_DH/oxidase_NM_dom_sf"/>
</dbReference>
<dbReference type="Gene3D" id="1.10.540.10">
    <property type="entry name" value="Acyl-CoA dehydrogenase/oxidase, N-terminal domain"/>
    <property type="match status" value="1"/>
</dbReference>
<keyword evidence="4 5" id="KW-0274">FAD</keyword>
<dbReference type="Gene3D" id="2.40.110.10">
    <property type="entry name" value="Butyryl-CoA Dehydrogenase, subunit A, domain 2"/>
    <property type="match status" value="1"/>
</dbReference>
<comment type="cofactor">
    <cofactor evidence="1 5">
        <name>FAD</name>
        <dbReference type="ChEBI" id="CHEBI:57692"/>
    </cofactor>
</comment>
<evidence type="ECO:0000256" key="4">
    <source>
        <dbReference type="ARBA" id="ARBA00022827"/>
    </source>
</evidence>
<dbReference type="InterPro" id="IPR009075">
    <property type="entry name" value="AcylCo_DH/oxidase_C"/>
</dbReference>
<dbReference type="PANTHER" id="PTHR43884">
    <property type="entry name" value="ACYL-COA DEHYDROGENASE"/>
    <property type="match status" value="1"/>
</dbReference>
<gene>
    <name evidence="8" type="ORF">H4W80_000538</name>
</gene>
<dbReference type="PANTHER" id="PTHR43884:SF19">
    <property type="entry name" value="ACYL-COA DEHYDROGENASE FADE4-RELATED"/>
    <property type="match status" value="1"/>
</dbReference>
<dbReference type="InterPro" id="IPR036250">
    <property type="entry name" value="AcylCo_DH-like_C"/>
</dbReference>